<dbReference type="PROSITE" id="PS50026">
    <property type="entry name" value="EGF_3"/>
    <property type="match status" value="1"/>
</dbReference>
<feature type="disulfide bond" evidence="1">
    <location>
        <begin position="1"/>
        <end position="10"/>
    </location>
</feature>
<keyword evidence="2" id="KW-1133">Transmembrane helix</keyword>
<feature type="transmembrane region" description="Helical" evidence="2">
    <location>
        <begin position="80"/>
        <end position="101"/>
    </location>
</feature>
<sequence length="179" mass="20049">CPEGYYGDHCVHFCACASEDYICDPVVGCKLPGAFNEMTNEIFPVQGSSESFQCYRVVGSTESEPRTEQAGQDGSSAGKIVLAVIGLLLFVLIVICIVFYYRRRINKLKQDVHVHYKANPGGIGSDHHHFDNPVYSYQGSSSTHEQNNLSPFDKTTIASNINERRQWNGYRDEDEFSNP</sequence>
<comment type="caution">
    <text evidence="1">Lacks conserved residue(s) required for the propagation of feature annotation.</text>
</comment>
<keyword evidence="1" id="KW-0245">EGF-like domain</keyword>
<dbReference type="InterPro" id="IPR000742">
    <property type="entry name" value="EGF"/>
</dbReference>
<organism evidence="4 5">
    <name type="scientific">Orchesella cincta</name>
    <name type="common">Springtail</name>
    <name type="synonym">Podura cincta</name>
    <dbReference type="NCBI Taxonomy" id="48709"/>
    <lineage>
        <taxon>Eukaryota</taxon>
        <taxon>Metazoa</taxon>
        <taxon>Ecdysozoa</taxon>
        <taxon>Arthropoda</taxon>
        <taxon>Hexapoda</taxon>
        <taxon>Collembola</taxon>
        <taxon>Entomobryomorpha</taxon>
        <taxon>Entomobryoidea</taxon>
        <taxon>Orchesellidae</taxon>
        <taxon>Orchesellinae</taxon>
        <taxon>Orchesella</taxon>
    </lineage>
</organism>
<evidence type="ECO:0000259" key="3">
    <source>
        <dbReference type="PROSITE" id="PS50026"/>
    </source>
</evidence>
<comment type="caution">
    <text evidence="4">The sequence shown here is derived from an EMBL/GenBank/DDBJ whole genome shotgun (WGS) entry which is preliminary data.</text>
</comment>
<dbReference type="AlphaFoldDB" id="A0A1D2MWY5"/>
<evidence type="ECO:0000256" key="1">
    <source>
        <dbReference type="PROSITE-ProRule" id="PRU00076"/>
    </source>
</evidence>
<dbReference type="CDD" id="cd12087">
    <property type="entry name" value="TM_EGFR-like"/>
    <property type="match status" value="1"/>
</dbReference>
<evidence type="ECO:0000313" key="5">
    <source>
        <dbReference type="Proteomes" id="UP000094527"/>
    </source>
</evidence>
<dbReference type="EMBL" id="LJIJ01000464">
    <property type="protein sequence ID" value="ODM97195.1"/>
    <property type="molecule type" value="Genomic_DNA"/>
</dbReference>
<keyword evidence="1" id="KW-1015">Disulfide bond</keyword>
<keyword evidence="2" id="KW-0472">Membrane</keyword>
<feature type="non-terminal residue" evidence="4">
    <location>
        <position position="179"/>
    </location>
</feature>
<evidence type="ECO:0000313" key="4">
    <source>
        <dbReference type="EMBL" id="ODM97195.1"/>
    </source>
</evidence>
<accession>A0A1D2MWY5</accession>
<dbReference type="STRING" id="48709.A0A1D2MWY5"/>
<proteinExistence type="predicted"/>
<dbReference type="OrthoDB" id="18487at2759"/>
<keyword evidence="5" id="KW-1185">Reference proteome</keyword>
<gene>
    <name evidence="4" type="ORF">Ocin01_09486</name>
</gene>
<reference evidence="4 5" key="1">
    <citation type="journal article" date="2016" name="Genome Biol. Evol.">
        <title>Gene Family Evolution Reflects Adaptation to Soil Environmental Stressors in the Genome of the Collembolan Orchesella cincta.</title>
        <authorList>
            <person name="Faddeeva-Vakhrusheva A."/>
            <person name="Derks M.F."/>
            <person name="Anvar S.Y."/>
            <person name="Agamennone V."/>
            <person name="Suring W."/>
            <person name="Smit S."/>
            <person name="van Straalen N.M."/>
            <person name="Roelofs D."/>
        </authorList>
    </citation>
    <scope>NUCLEOTIDE SEQUENCE [LARGE SCALE GENOMIC DNA]</scope>
    <source>
        <tissue evidence="4">Mixed pool</tissue>
    </source>
</reference>
<feature type="non-terminal residue" evidence="4">
    <location>
        <position position="1"/>
    </location>
</feature>
<dbReference type="OMA" id="SSTHEQN"/>
<dbReference type="Proteomes" id="UP000094527">
    <property type="component" value="Unassembled WGS sequence"/>
</dbReference>
<feature type="domain" description="EGF-like" evidence="3">
    <location>
        <begin position="1"/>
        <end position="11"/>
    </location>
</feature>
<evidence type="ECO:0000256" key="2">
    <source>
        <dbReference type="SAM" id="Phobius"/>
    </source>
</evidence>
<protein>
    <recommendedName>
        <fullName evidence="3">EGF-like domain-containing protein</fullName>
    </recommendedName>
</protein>
<name>A0A1D2MWY5_ORCCI</name>
<keyword evidence="2" id="KW-0812">Transmembrane</keyword>